<evidence type="ECO:0000256" key="2">
    <source>
        <dbReference type="ARBA" id="ARBA00022448"/>
    </source>
</evidence>
<keyword evidence="8 9" id="KW-0472">Membrane</keyword>
<dbReference type="PANTHER" id="PTHR33910">
    <property type="entry name" value="PROTEIN TRANSLOCASE SUBUNIT SECE"/>
    <property type="match status" value="1"/>
</dbReference>
<dbReference type="AlphaFoldDB" id="A0A6G7ZPR4"/>
<dbReference type="Proteomes" id="UP000502502">
    <property type="component" value="Chromosome"/>
</dbReference>
<keyword evidence="3 9" id="KW-1003">Cell membrane</keyword>
<keyword evidence="2 9" id="KW-0813">Transport</keyword>
<dbReference type="GO" id="GO:0043952">
    <property type="term" value="P:protein transport by the Sec complex"/>
    <property type="evidence" value="ECO:0007669"/>
    <property type="project" value="UniProtKB-UniRule"/>
</dbReference>
<keyword evidence="7 9" id="KW-0811">Translocation</keyword>
<dbReference type="GO" id="GO:0008320">
    <property type="term" value="F:protein transmembrane transporter activity"/>
    <property type="evidence" value="ECO:0007669"/>
    <property type="project" value="UniProtKB-UniRule"/>
</dbReference>
<dbReference type="PANTHER" id="PTHR33910:SF1">
    <property type="entry name" value="PROTEIN TRANSLOCASE SUBUNIT SECE"/>
    <property type="match status" value="1"/>
</dbReference>
<evidence type="ECO:0000313" key="11">
    <source>
        <dbReference type="Proteomes" id="UP000502502"/>
    </source>
</evidence>
<keyword evidence="4 9" id="KW-0812">Transmembrane</keyword>
<comment type="subunit">
    <text evidence="9">Component of the Sec protein translocase complex. Heterotrimer consisting of SecY, SecE and SecG subunits. The heterotrimers can form oligomers, although 1 heterotrimer is thought to be able to translocate proteins. Interacts with the ribosome. Interacts with SecDF, and other proteins may be involved. Interacts with SecA.</text>
</comment>
<dbReference type="KEGG" id="ssin:G7078_09435"/>
<evidence type="ECO:0000256" key="6">
    <source>
        <dbReference type="ARBA" id="ARBA00022989"/>
    </source>
</evidence>
<accession>A0A6G7ZPR4</accession>
<evidence type="ECO:0000256" key="8">
    <source>
        <dbReference type="ARBA" id="ARBA00023136"/>
    </source>
</evidence>
<reference evidence="10 11" key="1">
    <citation type="submission" date="2020-03" db="EMBL/GenBank/DDBJ databases">
        <title>Sphingomonas sp. nov., isolated from fish.</title>
        <authorList>
            <person name="Hyun D.-W."/>
            <person name="Bae J.-W."/>
        </authorList>
    </citation>
    <scope>NUCLEOTIDE SEQUENCE [LARGE SCALE GENOMIC DNA]</scope>
    <source>
        <strain evidence="10 11">HDW15C</strain>
    </source>
</reference>
<feature type="transmembrane region" description="Helical" evidence="9">
    <location>
        <begin position="33"/>
        <end position="62"/>
    </location>
</feature>
<dbReference type="InterPro" id="IPR001901">
    <property type="entry name" value="Translocase_SecE/Sec61-g"/>
</dbReference>
<evidence type="ECO:0000256" key="4">
    <source>
        <dbReference type="ARBA" id="ARBA00022692"/>
    </source>
</evidence>
<gene>
    <name evidence="9 10" type="primary">secE</name>
    <name evidence="10" type="ORF">G7078_09435</name>
</gene>
<dbReference type="InterPro" id="IPR038379">
    <property type="entry name" value="SecE_sf"/>
</dbReference>
<evidence type="ECO:0000256" key="9">
    <source>
        <dbReference type="HAMAP-Rule" id="MF_00422"/>
    </source>
</evidence>
<dbReference type="Gene3D" id="1.20.5.1030">
    <property type="entry name" value="Preprotein translocase secy subunit"/>
    <property type="match status" value="1"/>
</dbReference>
<evidence type="ECO:0000256" key="3">
    <source>
        <dbReference type="ARBA" id="ARBA00022475"/>
    </source>
</evidence>
<dbReference type="Pfam" id="PF00584">
    <property type="entry name" value="SecE"/>
    <property type="match status" value="1"/>
</dbReference>
<evidence type="ECO:0000256" key="1">
    <source>
        <dbReference type="ARBA" id="ARBA00004370"/>
    </source>
</evidence>
<dbReference type="RefSeq" id="WP_166095393.1">
    <property type="nucleotide sequence ID" value="NZ_CP049871.1"/>
</dbReference>
<comment type="subcellular location">
    <subcellularLocation>
        <location evidence="9">Cell membrane</location>
        <topology evidence="9">Single-pass membrane protein</topology>
    </subcellularLocation>
    <subcellularLocation>
        <location evidence="1">Membrane</location>
    </subcellularLocation>
</comment>
<dbReference type="GO" id="GO:0009306">
    <property type="term" value="P:protein secretion"/>
    <property type="evidence" value="ECO:0007669"/>
    <property type="project" value="UniProtKB-UniRule"/>
</dbReference>
<organism evidence="10 11">
    <name type="scientific">Sphingomonas sinipercae</name>
    <dbReference type="NCBI Taxonomy" id="2714944"/>
    <lineage>
        <taxon>Bacteria</taxon>
        <taxon>Pseudomonadati</taxon>
        <taxon>Pseudomonadota</taxon>
        <taxon>Alphaproteobacteria</taxon>
        <taxon>Sphingomonadales</taxon>
        <taxon>Sphingomonadaceae</taxon>
        <taxon>Sphingomonas</taxon>
    </lineage>
</organism>
<proteinExistence type="inferred from homology"/>
<dbReference type="GO" id="GO:0005886">
    <property type="term" value="C:plasma membrane"/>
    <property type="evidence" value="ECO:0007669"/>
    <property type="project" value="UniProtKB-SubCell"/>
</dbReference>
<evidence type="ECO:0000256" key="5">
    <source>
        <dbReference type="ARBA" id="ARBA00022927"/>
    </source>
</evidence>
<keyword evidence="11" id="KW-1185">Reference proteome</keyword>
<name>A0A6G7ZPR4_9SPHN</name>
<comment type="similarity">
    <text evidence="9">Belongs to the SecE/SEC61-gamma family.</text>
</comment>
<dbReference type="GO" id="GO:0006605">
    <property type="term" value="P:protein targeting"/>
    <property type="evidence" value="ECO:0007669"/>
    <property type="project" value="UniProtKB-UniRule"/>
</dbReference>
<keyword evidence="6 9" id="KW-1133">Transmembrane helix</keyword>
<dbReference type="GO" id="GO:0065002">
    <property type="term" value="P:intracellular protein transmembrane transport"/>
    <property type="evidence" value="ECO:0007669"/>
    <property type="project" value="UniProtKB-UniRule"/>
</dbReference>
<dbReference type="EMBL" id="CP049871">
    <property type="protein sequence ID" value="QIL02974.1"/>
    <property type="molecule type" value="Genomic_DNA"/>
</dbReference>
<dbReference type="HAMAP" id="MF_00422">
    <property type="entry name" value="SecE"/>
    <property type="match status" value="1"/>
</dbReference>
<dbReference type="NCBIfam" id="TIGR00964">
    <property type="entry name" value="secE_bact"/>
    <property type="match status" value="1"/>
</dbReference>
<sequence length="66" mass="7528">MAKVSPGEFVRQVRVEGIQKVHWPTMQETRRTAIMVLFMTLLLAGFFLLTDSTFSAIVQFLLKQLG</sequence>
<evidence type="ECO:0000256" key="7">
    <source>
        <dbReference type="ARBA" id="ARBA00023010"/>
    </source>
</evidence>
<protein>
    <recommendedName>
        <fullName evidence="9">Protein translocase subunit SecE</fullName>
    </recommendedName>
</protein>
<dbReference type="InterPro" id="IPR005807">
    <property type="entry name" value="SecE_bac"/>
</dbReference>
<evidence type="ECO:0000313" key="10">
    <source>
        <dbReference type="EMBL" id="QIL02974.1"/>
    </source>
</evidence>
<keyword evidence="5 9" id="KW-0653">Protein transport</keyword>
<comment type="function">
    <text evidence="9">Essential subunit of the Sec protein translocation channel SecYEG. Clamps together the 2 halves of SecY. May contact the channel plug during translocation.</text>
</comment>